<dbReference type="EMBL" id="BSUZ01000001">
    <property type="protein sequence ID" value="GMA87408.1"/>
    <property type="molecule type" value="Genomic_DNA"/>
</dbReference>
<keyword evidence="3 7" id="KW-0812">Transmembrane</keyword>
<accession>A0ABQ6JJ20</accession>
<feature type="transmembrane region" description="Helical" evidence="7">
    <location>
        <begin position="220"/>
        <end position="242"/>
    </location>
</feature>
<keyword evidence="2" id="KW-0813">Transport</keyword>
<keyword evidence="6 7" id="KW-0472">Membrane</keyword>
<feature type="transmembrane region" description="Helical" evidence="7">
    <location>
        <begin position="75"/>
        <end position="99"/>
    </location>
</feature>
<dbReference type="PANTHER" id="PTHR32468:SF0">
    <property type="entry name" value="K(+)_H(+) ANTIPORTER 1"/>
    <property type="match status" value="1"/>
</dbReference>
<keyword evidence="5" id="KW-0406">Ion transport</keyword>
<evidence type="ECO:0000256" key="3">
    <source>
        <dbReference type="ARBA" id="ARBA00022692"/>
    </source>
</evidence>
<sequence>MSRQTGRSVAAVTAGSLALPLSLGAVAGLATLSHRGDVEPWVFVLFVAGSLSVTACPVLALILKDRGMDRTVIGTTAMSAAAASDGVAWVLLAIVASAATGTGSPLHTVVALAVAGVSAWALRAVMARVVTSGRLPSPHPAVLVAIVLAAVAAAAAASDAAGLHAVIGPLLLGVATPRTPGLSERVERHVGHVARAGLLPFFFLGAGSAVVGLLDVSPLATAGLVAVAVVGKVVGASVPARLTGAPRPTRRAWACCCRAAA</sequence>
<evidence type="ECO:0000256" key="6">
    <source>
        <dbReference type="ARBA" id="ARBA00023136"/>
    </source>
</evidence>
<dbReference type="InterPro" id="IPR050794">
    <property type="entry name" value="CPA2_transporter"/>
</dbReference>
<feature type="domain" description="Cation/H+ exchanger transmembrane" evidence="8">
    <location>
        <begin position="4"/>
        <end position="244"/>
    </location>
</feature>
<name>A0ABQ6JJ20_9ACTN</name>
<evidence type="ECO:0000259" key="8">
    <source>
        <dbReference type="Pfam" id="PF00999"/>
    </source>
</evidence>
<organism evidence="9 10">
    <name type="scientific">Angustibacter aerolatus</name>
    <dbReference type="NCBI Taxonomy" id="1162965"/>
    <lineage>
        <taxon>Bacteria</taxon>
        <taxon>Bacillati</taxon>
        <taxon>Actinomycetota</taxon>
        <taxon>Actinomycetes</taxon>
        <taxon>Kineosporiales</taxon>
        <taxon>Kineosporiaceae</taxon>
    </lineage>
</organism>
<proteinExistence type="predicted"/>
<comment type="caution">
    <text evidence="9">The sequence shown here is derived from an EMBL/GenBank/DDBJ whole genome shotgun (WGS) entry which is preliminary data.</text>
</comment>
<keyword evidence="4 7" id="KW-1133">Transmembrane helix</keyword>
<evidence type="ECO:0000313" key="9">
    <source>
        <dbReference type="EMBL" id="GMA87408.1"/>
    </source>
</evidence>
<evidence type="ECO:0000256" key="2">
    <source>
        <dbReference type="ARBA" id="ARBA00022448"/>
    </source>
</evidence>
<evidence type="ECO:0000256" key="7">
    <source>
        <dbReference type="SAM" id="Phobius"/>
    </source>
</evidence>
<evidence type="ECO:0000256" key="1">
    <source>
        <dbReference type="ARBA" id="ARBA00004141"/>
    </source>
</evidence>
<dbReference type="PANTHER" id="PTHR32468">
    <property type="entry name" value="CATION/H + ANTIPORTER"/>
    <property type="match status" value="1"/>
</dbReference>
<dbReference type="InterPro" id="IPR006153">
    <property type="entry name" value="Cation/H_exchanger_TM"/>
</dbReference>
<gene>
    <name evidence="9" type="ORF">GCM10025868_26580</name>
</gene>
<dbReference type="Gene3D" id="1.20.1530.20">
    <property type="match status" value="1"/>
</dbReference>
<feature type="transmembrane region" description="Helical" evidence="7">
    <location>
        <begin position="138"/>
        <end position="157"/>
    </location>
</feature>
<protein>
    <recommendedName>
        <fullName evidence="8">Cation/H+ exchanger transmembrane domain-containing protein</fullName>
    </recommendedName>
</protein>
<keyword evidence="10" id="KW-1185">Reference proteome</keyword>
<dbReference type="Proteomes" id="UP001157017">
    <property type="component" value="Unassembled WGS sequence"/>
</dbReference>
<dbReference type="Pfam" id="PF00999">
    <property type="entry name" value="Na_H_Exchanger"/>
    <property type="match status" value="1"/>
</dbReference>
<evidence type="ECO:0000313" key="10">
    <source>
        <dbReference type="Proteomes" id="UP001157017"/>
    </source>
</evidence>
<evidence type="ECO:0000256" key="5">
    <source>
        <dbReference type="ARBA" id="ARBA00023065"/>
    </source>
</evidence>
<feature type="transmembrane region" description="Helical" evidence="7">
    <location>
        <begin position="40"/>
        <end position="63"/>
    </location>
</feature>
<comment type="subcellular location">
    <subcellularLocation>
        <location evidence="1">Membrane</location>
        <topology evidence="1">Multi-pass membrane protein</topology>
    </subcellularLocation>
</comment>
<evidence type="ECO:0000256" key="4">
    <source>
        <dbReference type="ARBA" id="ARBA00022989"/>
    </source>
</evidence>
<dbReference type="InterPro" id="IPR038770">
    <property type="entry name" value="Na+/solute_symporter_sf"/>
</dbReference>
<feature type="transmembrane region" description="Helical" evidence="7">
    <location>
        <begin position="105"/>
        <end position="126"/>
    </location>
</feature>
<reference evidence="10" key="1">
    <citation type="journal article" date="2019" name="Int. J. Syst. Evol. Microbiol.">
        <title>The Global Catalogue of Microorganisms (GCM) 10K type strain sequencing project: providing services to taxonomists for standard genome sequencing and annotation.</title>
        <authorList>
            <consortium name="The Broad Institute Genomics Platform"/>
            <consortium name="The Broad Institute Genome Sequencing Center for Infectious Disease"/>
            <person name="Wu L."/>
            <person name="Ma J."/>
        </authorList>
    </citation>
    <scope>NUCLEOTIDE SEQUENCE [LARGE SCALE GENOMIC DNA]</scope>
    <source>
        <strain evidence="10">NBRC 108730</strain>
    </source>
</reference>